<dbReference type="Gene3D" id="3.40.50.720">
    <property type="entry name" value="NAD(P)-binding Rossmann-like Domain"/>
    <property type="match status" value="1"/>
</dbReference>
<dbReference type="EC" id="1.1.1.25" evidence="2 8"/>
<dbReference type="Gene3D" id="3.40.50.10860">
    <property type="entry name" value="Leucine Dehydrogenase, chain A, domain 1"/>
    <property type="match status" value="1"/>
</dbReference>
<evidence type="ECO:0000256" key="2">
    <source>
        <dbReference type="ARBA" id="ARBA00012962"/>
    </source>
</evidence>
<dbReference type="PANTHER" id="PTHR21089:SF1">
    <property type="entry name" value="BIFUNCTIONAL 3-DEHYDROQUINATE DEHYDRATASE_SHIKIMATE DEHYDROGENASE, CHLOROPLASTIC"/>
    <property type="match status" value="1"/>
</dbReference>
<evidence type="ECO:0000313" key="13">
    <source>
        <dbReference type="Proteomes" id="UP000599024"/>
    </source>
</evidence>
<comment type="similarity">
    <text evidence="8">Belongs to the shikimate dehydrogenase family.</text>
</comment>
<feature type="domain" description="Quinate/shikimate 5-dehydrogenase/glutamyl-tRNA reductase" evidence="9">
    <location>
        <begin position="119"/>
        <end position="191"/>
    </location>
</feature>
<feature type="binding site" evidence="8">
    <location>
        <position position="90"/>
    </location>
    <ligand>
        <name>shikimate</name>
        <dbReference type="ChEBI" id="CHEBI:36208"/>
    </ligand>
</feature>
<evidence type="ECO:0000256" key="1">
    <source>
        <dbReference type="ARBA" id="ARBA00004871"/>
    </source>
</evidence>
<dbReference type="HAMAP" id="MF_00222">
    <property type="entry name" value="Shikimate_DH_AroE"/>
    <property type="match status" value="1"/>
</dbReference>
<dbReference type="UniPathway" id="UPA00053">
    <property type="reaction ID" value="UER00087"/>
</dbReference>
<keyword evidence="5 8" id="KW-0560">Oxidoreductase</keyword>
<evidence type="ECO:0000313" key="12">
    <source>
        <dbReference type="EMBL" id="MBC8208657.1"/>
    </source>
</evidence>
<dbReference type="CDD" id="cd01065">
    <property type="entry name" value="NAD_bind_Shikimate_DH"/>
    <property type="match status" value="1"/>
</dbReference>
<dbReference type="PANTHER" id="PTHR21089">
    <property type="entry name" value="SHIKIMATE DEHYDROGENASE"/>
    <property type="match status" value="1"/>
</dbReference>
<feature type="binding site" evidence="8">
    <location>
        <begin position="20"/>
        <end position="22"/>
    </location>
    <ligand>
        <name>shikimate</name>
        <dbReference type="ChEBI" id="CHEBI:36208"/>
    </ligand>
</feature>
<feature type="binding site" evidence="8">
    <location>
        <position position="239"/>
    </location>
    <ligand>
        <name>NADP(+)</name>
        <dbReference type="ChEBI" id="CHEBI:58349"/>
    </ligand>
</feature>
<feature type="binding site" evidence="8">
    <location>
        <position position="109"/>
    </location>
    <ligand>
        <name>shikimate</name>
        <dbReference type="ChEBI" id="CHEBI:36208"/>
    </ligand>
</feature>
<dbReference type="InterPro" id="IPR006151">
    <property type="entry name" value="Shikm_DH/Glu-tRNA_Rdtase"/>
</dbReference>
<dbReference type="GO" id="GO:0008652">
    <property type="term" value="P:amino acid biosynthetic process"/>
    <property type="evidence" value="ECO:0007669"/>
    <property type="project" value="UniProtKB-KW"/>
</dbReference>
<dbReference type="InterPro" id="IPR036291">
    <property type="entry name" value="NAD(P)-bd_dom_sf"/>
</dbReference>
<dbReference type="EMBL" id="JACNLK010000047">
    <property type="protein sequence ID" value="MBC8208657.1"/>
    <property type="molecule type" value="Genomic_DNA"/>
</dbReference>
<dbReference type="InterPro" id="IPR041121">
    <property type="entry name" value="SDH_C"/>
</dbReference>
<evidence type="ECO:0000256" key="8">
    <source>
        <dbReference type="HAMAP-Rule" id="MF_00222"/>
    </source>
</evidence>
<dbReference type="InterPro" id="IPR046346">
    <property type="entry name" value="Aminoacid_DH-like_N_sf"/>
</dbReference>
<dbReference type="GO" id="GO:0009073">
    <property type="term" value="P:aromatic amino acid family biosynthetic process"/>
    <property type="evidence" value="ECO:0007669"/>
    <property type="project" value="UniProtKB-KW"/>
</dbReference>
<evidence type="ECO:0000259" key="11">
    <source>
        <dbReference type="Pfam" id="PF18317"/>
    </source>
</evidence>
<dbReference type="GO" id="GO:0019632">
    <property type="term" value="P:shikimate metabolic process"/>
    <property type="evidence" value="ECO:0007669"/>
    <property type="project" value="InterPro"/>
</dbReference>
<comment type="catalytic activity">
    <reaction evidence="7 8">
        <text>shikimate + NADP(+) = 3-dehydroshikimate + NADPH + H(+)</text>
        <dbReference type="Rhea" id="RHEA:17737"/>
        <dbReference type="ChEBI" id="CHEBI:15378"/>
        <dbReference type="ChEBI" id="CHEBI:16630"/>
        <dbReference type="ChEBI" id="CHEBI:36208"/>
        <dbReference type="ChEBI" id="CHEBI:57783"/>
        <dbReference type="ChEBI" id="CHEBI:58349"/>
        <dbReference type="EC" id="1.1.1.25"/>
    </reaction>
</comment>
<feature type="binding site" evidence="8">
    <location>
        <position position="216"/>
    </location>
    <ligand>
        <name>NADP(+)</name>
        <dbReference type="ChEBI" id="CHEBI:58349"/>
    </ligand>
</feature>
<dbReference type="InterPro" id="IPR011342">
    <property type="entry name" value="Shikimate_DH"/>
</dbReference>
<dbReference type="GO" id="GO:0009423">
    <property type="term" value="P:chorismate biosynthetic process"/>
    <property type="evidence" value="ECO:0007669"/>
    <property type="project" value="UniProtKB-UniRule"/>
</dbReference>
<dbReference type="GO" id="GO:0004764">
    <property type="term" value="F:shikimate 3-dehydrogenase (NADP+) activity"/>
    <property type="evidence" value="ECO:0007669"/>
    <property type="project" value="UniProtKB-UniRule"/>
</dbReference>
<proteinExistence type="inferred from homology"/>
<feature type="binding site" evidence="8">
    <location>
        <position position="246"/>
    </location>
    <ligand>
        <name>shikimate</name>
        <dbReference type="ChEBI" id="CHEBI:36208"/>
    </ligand>
</feature>
<protein>
    <recommendedName>
        <fullName evidence="2 8">Shikimate dehydrogenase (NADP(+))</fullName>
        <shortName evidence="8">SDH</shortName>
        <ecNumber evidence="2 8">1.1.1.25</ecNumber>
    </recommendedName>
</protein>
<dbReference type="Pfam" id="PF01488">
    <property type="entry name" value="Shikimate_DH"/>
    <property type="match status" value="1"/>
</dbReference>
<evidence type="ECO:0000256" key="6">
    <source>
        <dbReference type="ARBA" id="ARBA00023141"/>
    </source>
</evidence>
<accession>A0A8J6TDS2</accession>
<gene>
    <name evidence="8" type="primary">aroE</name>
    <name evidence="12" type="ORF">H8E79_05770</name>
</gene>
<keyword evidence="3 8" id="KW-0028">Amino-acid biosynthesis</keyword>
<dbReference type="AlphaFoldDB" id="A0A8J6TDS2"/>
<dbReference type="NCBIfam" id="NF001319">
    <property type="entry name" value="PRK00258.3-3"/>
    <property type="match status" value="1"/>
</dbReference>
<evidence type="ECO:0000256" key="4">
    <source>
        <dbReference type="ARBA" id="ARBA00022857"/>
    </source>
</evidence>
<dbReference type="GO" id="GO:0050661">
    <property type="term" value="F:NADP binding"/>
    <property type="evidence" value="ECO:0007669"/>
    <property type="project" value="InterPro"/>
</dbReference>
<feature type="domain" description="Shikimate dehydrogenase substrate binding N-terminal" evidence="10">
    <location>
        <begin position="12"/>
        <end position="92"/>
    </location>
</feature>
<dbReference type="Pfam" id="PF08501">
    <property type="entry name" value="Shikimate_dh_N"/>
    <property type="match status" value="1"/>
</dbReference>
<keyword evidence="4 8" id="KW-0521">NADP</keyword>
<comment type="caution">
    <text evidence="8">Lacks conserved residue(s) required for the propagation of feature annotation.</text>
</comment>
<dbReference type="Proteomes" id="UP000599024">
    <property type="component" value="Unassembled WGS sequence"/>
</dbReference>
<name>A0A8J6TDS2_9BACT</name>
<feature type="binding site" evidence="8">
    <location>
        <begin position="132"/>
        <end position="136"/>
    </location>
    <ligand>
        <name>NADP(+)</name>
        <dbReference type="ChEBI" id="CHEBI:58349"/>
    </ligand>
</feature>
<dbReference type="SUPFAM" id="SSF51735">
    <property type="entry name" value="NAD(P)-binding Rossmann-fold domains"/>
    <property type="match status" value="1"/>
</dbReference>
<organism evidence="12 13">
    <name type="scientific">Candidatus Desulfatifera sulfidica</name>
    <dbReference type="NCBI Taxonomy" id="2841691"/>
    <lineage>
        <taxon>Bacteria</taxon>
        <taxon>Pseudomonadati</taxon>
        <taxon>Thermodesulfobacteriota</taxon>
        <taxon>Desulfobulbia</taxon>
        <taxon>Desulfobulbales</taxon>
        <taxon>Desulfobulbaceae</taxon>
        <taxon>Candidatus Desulfatifera</taxon>
    </lineage>
</organism>
<keyword evidence="6 8" id="KW-0057">Aromatic amino acid biosynthesis</keyword>
<comment type="caution">
    <text evidence="12">The sequence shown here is derived from an EMBL/GenBank/DDBJ whole genome shotgun (WGS) entry which is preliminary data.</text>
</comment>
<evidence type="ECO:0000256" key="5">
    <source>
        <dbReference type="ARBA" id="ARBA00023002"/>
    </source>
</evidence>
<dbReference type="NCBIfam" id="TIGR00507">
    <property type="entry name" value="aroE"/>
    <property type="match status" value="1"/>
</dbReference>
<evidence type="ECO:0000259" key="10">
    <source>
        <dbReference type="Pfam" id="PF08501"/>
    </source>
</evidence>
<reference evidence="12 13" key="1">
    <citation type="submission" date="2020-08" db="EMBL/GenBank/DDBJ databases">
        <title>Bridging the membrane lipid divide: bacteria of the FCB group superphylum have the potential to synthesize archaeal ether lipids.</title>
        <authorList>
            <person name="Villanueva L."/>
            <person name="Von Meijenfeldt F.A.B."/>
            <person name="Westbye A.B."/>
            <person name="Yadav S."/>
            <person name="Hopmans E.C."/>
            <person name="Dutilh B.E."/>
            <person name="Sinninghe Damste J.S."/>
        </authorList>
    </citation>
    <scope>NUCLEOTIDE SEQUENCE [LARGE SCALE GENOMIC DNA]</scope>
    <source>
        <strain evidence="12">NIOZ-UU81</strain>
    </source>
</reference>
<dbReference type="InterPro" id="IPR013708">
    <property type="entry name" value="Shikimate_DH-bd_N"/>
</dbReference>
<feature type="binding site" evidence="8">
    <location>
        <position position="218"/>
    </location>
    <ligand>
        <name>shikimate</name>
        <dbReference type="ChEBI" id="CHEBI:36208"/>
    </ligand>
</feature>
<comment type="subunit">
    <text evidence="8">Homodimer.</text>
</comment>
<dbReference type="SUPFAM" id="SSF53223">
    <property type="entry name" value="Aminoacid dehydrogenase-like, N-terminal domain"/>
    <property type="match status" value="1"/>
</dbReference>
<evidence type="ECO:0000256" key="3">
    <source>
        <dbReference type="ARBA" id="ARBA00022605"/>
    </source>
</evidence>
<feature type="binding site" evidence="8">
    <location>
        <position position="65"/>
    </location>
    <ligand>
        <name>shikimate</name>
        <dbReference type="ChEBI" id="CHEBI:36208"/>
    </ligand>
</feature>
<sequence>MTITGGTSLYGIVGNPVRHSLSPVMHNAAFQALGLNCVYVPLPTEDVAAAMTGLRALGIQGVSVTIPHKEAVISLLDEVDPLAMSIGAVNTIKAVEQKGRVALLGSNTDWQGANQALLAVTDLAGKKVIILGAGGSARAIGFGLQQEGAQVILCSRTKSRGQSLAADLGCTWISLEQSQELAGDVLVNATSVGMNDPQLSPVDASILDRFSVVMDIVYAPLITRLLQEAESAGCLVVNGLEMLLYQGVAQFELWTGQSAPVPVMRRALYQATGNMYK</sequence>
<evidence type="ECO:0000256" key="7">
    <source>
        <dbReference type="ARBA" id="ARBA00049442"/>
    </source>
</evidence>
<evidence type="ECO:0000259" key="9">
    <source>
        <dbReference type="Pfam" id="PF01488"/>
    </source>
</evidence>
<feature type="domain" description="SDH C-terminal" evidence="11">
    <location>
        <begin position="239"/>
        <end position="268"/>
    </location>
</feature>
<dbReference type="InterPro" id="IPR022893">
    <property type="entry name" value="Shikimate_DH_fam"/>
</dbReference>
<dbReference type="Pfam" id="PF18317">
    <property type="entry name" value="SDH_C"/>
    <property type="match status" value="1"/>
</dbReference>
<feature type="active site" description="Proton acceptor" evidence="8">
    <location>
        <position position="69"/>
    </location>
</feature>
<comment type="function">
    <text evidence="8">Involved in the biosynthesis of the chorismate, which leads to the biosynthesis of aromatic amino acids. Catalyzes the reversible NADPH linked reduction of 3-dehydroshikimate (DHSA) to yield shikimate (SA).</text>
</comment>
<comment type="pathway">
    <text evidence="1 8">Metabolic intermediate biosynthesis; chorismate biosynthesis; chorismate from D-erythrose 4-phosphate and phosphoenolpyruvate: step 4/7.</text>
</comment>